<dbReference type="AlphaFoldDB" id="A0AAD7LHB3"/>
<protein>
    <submittedName>
        <fullName evidence="3">Uncharacterized protein</fullName>
    </submittedName>
</protein>
<evidence type="ECO:0000313" key="3">
    <source>
        <dbReference type="EMBL" id="KAJ7958129.1"/>
    </source>
</evidence>
<keyword evidence="2" id="KW-1133">Transmembrane helix</keyword>
<reference evidence="3" key="1">
    <citation type="journal article" date="2023" name="Science">
        <title>Elucidation of the pathway for biosynthesis of saponin adjuvants from the soapbark tree.</title>
        <authorList>
            <person name="Reed J."/>
            <person name="Orme A."/>
            <person name="El-Demerdash A."/>
            <person name="Owen C."/>
            <person name="Martin L.B.B."/>
            <person name="Misra R.C."/>
            <person name="Kikuchi S."/>
            <person name="Rejzek M."/>
            <person name="Martin A.C."/>
            <person name="Harkess A."/>
            <person name="Leebens-Mack J."/>
            <person name="Louveau T."/>
            <person name="Stephenson M.J."/>
            <person name="Osbourn A."/>
        </authorList>
    </citation>
    <scope>NUCLEOTIDE SEQUENCE</scope>
    <source>
        <strain evidence="3">S10</strain>
    </source>
</reference>
<keyword evidence="4" id="KW-1185">Reference proteome</keyword>
<dbReference type="KEGG" id="qsa:O6P43_018901"/>
<organism evidence="3 4">
    <name type="scientific">Quillaja saponaria</name>
    <name type="common">Soap bark tree</name>
    <dbReference type="NCBI Taxonomy" id="32244"/>
    <lineage>
        <taxon>Eukaryota</taxon>
        <taxon>Viridiplantae</taxon>
        <taxon>Streptophyta</taxon>
        <taxon>Embryophyta</taxon>
        <taxon>Tracheophyta</taxon>
        <taxon>Spermatophyta</taxon>
        <taxon>Magnoliopsida</taxon>
        <taxon>eudicotyledons</taxon>
        <taxon>Gunneridae</taxon>
        <taxon>Pentapetalae</taxon>
        <taxon>rosids</taxon>
        <taxon>fabids</taxon>
        <taxon>Fabales</taxon>
        <taxon>Quillajaceae</taxon>
        <taxon>Quillaja</taxon>
    </lineage>
</organism>
<sequence length="96" mass="10508">MGNSKLVFVSAFLVAVIIFCCGIVTTEERVLLIIKTEHMICETCESTTEPVYDHNPPPRVDSAELESWMDDLRPTLPGHSPGAGHSVPSGVDIFHD</sequence>
<dbReference type="EMBL" id="JARAOO010000008">
    <property type="protein sequence ID" value="KAJ7958129.1"/>
    <property type="molecule type" value="Genomic_DNA"/>
</dbReference>
<dbReference type="Proteomes" id="UP001163823">
    <property type="component" value="Chromosome 8"/>
</dbReference>
<name>A0AAD7LHB3_QUISA</name>
<gene>
    <name evidence="3" type="ORF">O6P43_018901</name>
</gene>
<feature type="transmembrane region" description="Helical" evidence="2">
    <location>
        <begin position="6"/>
        <end position="25"/>
    </location>
</feature>
<comment type="caution">
    <text evidence="3">The sequence shown here is derived from an EMBL/GenBank/DDBJ whole genome shotgun (WGS) entry which is preliminary data.</text>
</comment>
<proteinExistence type="predicted"/>
<accession>A0AAD7LHB3</accession>
<feature type="region of interest" description="Disordered" evidence="1">
    <location>
        <begin position="74"/>
        <end position="96"/>
    </location>
</feature>
<evidence type="ECO:0000313" key="4">
    <source>
        <dbReference type="Proteomes" id="UP001163823"/>
    </source>
</evidence>
<evidence type="ECO:0000256" key="2">
    <source>
        <dbReference type="SAM" id="Phobius"/>
    </source>
</evidence>
<keyword evidence="2" id="KW-0472">Membrane</keyword>
<keyword evidence="2" id="KW-0812">Transmembrane</keyword>
<evidence type="ECO:0000256" key="1">
    <source>
        <dbReference type="SAM" id="MobiDB-lite"/>
    </source>
</evidence>